<name>A0A7X4WA83_9GAMM</name>
<dbReference type="PANTHER" id="PTHR30006:SF25">
    <property type="entry name" value="PHOSPHOGLYCERATE TRANSPORT REGULATORY PROTEIN PGTC"/>
    <property type="match status" value="1"/>
</dbReference>
<organism evidence="2 3">
    <name type="scientific">Photobacterium halotolerans</name>
    <dbReference type="NCBI Taxonomy" id="265726"/>
    <lineage>
        <taxon>Bacteria</taxon>
        <taxon>Pseudomonadati</taxon>
        <taxon>Pseudomonadota</taxon>
        <taxon>Gammaproteobacteria</taxon>
        <taxon>Vibrionales</taxon>
        <taxon>Vibrionaceae</taxon>
        <taxon>Photobacterium</taxon>
    </lineage>
</organism>
<keyword evidence="1" id="KW-0732">Signal</keyword>
<reference evidence="2 3" key="1">
    <citation type="submission" date="2017-05" db="EMBL/GenBank/DDBJ databases">
        <title>High clonality and local adaptation shapes Vibrionaceae linages within an endangered oasis.</title>
        <authorList>
            <person name="Vazquez-Rosas-Landa M."/>
        </authorList>
    </citation>
    <scope>NUCLEOTIDE SEQUENCE [LARGE SCALE GENOMIC DNA]</scope>
    <source>
        <strain evidence="2 3">P46_P4S1P180</strain>
    </source>
</reference>
<gene>
    <name evidence="2" type="ORF">CAG72_07505</name>
</gene>
<dbReference type="SUPFAM" id="SSF53850">
    <property type="entry name" value="Periplasmic binding protein-like II"/>
    <property type="match status" value="1"/>
</dbReference>
<evidence type="ECO:0000256" key="1">
    <source>
        <dbReference type="ARBA" id="ARBA00022729"/>
    </source>
</evidence>
<dbReference type="Proteomes" id="UP000465712">
    <property type="component" value="Unassembled WGS sequence"/>
</dbReference>
<accession>A0A7X4WA83</accession>
<evidence type="ECO:0000313" key="3">
    <source>
        <dbReference type="Proteomes" id="UP000465712"/>
    </source>
</evidence>
<comment type="caution">
    <text evidence="2">The sequence shown here is derived from an EMBL/GenBank/DDBJ whole genome shotgun (WGS) entry which is preliminary data.</text>
</comment>
<proteinExistence type="predicted"/>
<dbReference type="AlphaFoldDB" id="A0A7X4WA83"/>
<dbReference type="GO" id="GO:0030288">
    <property type="term" value="C:outer membrane-bounded periplasmic space"/>
    <property type="evidence" value="ECO:0007669"/>
    <property type="project" value="TreeGrafter"/>
</dbReference>
<sequence>MTVVKGIIWVCVFIASALVNAKPTKSVPVTLRVFGAAYLSEMKPLLDDFSMRNPNINVQYRWMSSEELDSHIRSGAEPQPDITISSVMHLQLRLVNDGYASEPVQFLDQGTSEHSPFPVWSHWRNALFGFSFEPAVVVFNKAFVQDKEVPTNRTELLGFIRQHSEELMGRIGLFDIRKVGIGYLLWSFERQQARNYGQFLELFNYHYARTFDSTRSMLRALSEGQIAMSYQVVGSYANSWQKLHDDIVVVPMEDYTPVILRTAFINRTTQNTEQAKQFISYLLSSPGQWVMAEQTNMPPIRLDVTGEKSAQYMRQEFADQLKPLPLDVRLLVFADKSKKEIVITEWESALKNYD</sequence>
<dbReference type="EMBL" id="WXWW01000114">
    <property type="protein sequence ID" value="NAW65061.1"/>
    <property type="molecule type" value="Genomic_DNA"/>
</dbReference>
<dbReference type="Gene3D" id="3.40.190.10">
    <property type="entry name" value="Periplasmic binding protein-like II"/>
    <property type="match status" value="2"/>
</dbReference>
<dbReference type="PANTHER" id="PTHR30006">
    <property type="entry name" value="THIAMINE-BINDING PERIPLASMIC PROTEIN-RELATED"/>
    <property type="match status" value="1"/>
</dbReference>
<evidence type="ECO:0000313" key="2">
    <source>
        <dbReference type="EMBL" id="NAW65061.1"/>
    </source>
</evidence>
<dbReference type="RefSeq" id="WP_161443968.1">
    <property type="nucleotide sequence ID" value="NZ_WXWV01000156.1"/>
</dbReference>
<protein>
    <submittedName>
        <fullName evidence="2">Extracellular solute-binding protein</fullName>
    </submittedName>
</protein>